<keyword evidence="10" id="KW-1185">Reference proteome</keyword>
<name>A0A1I3V5A7_9HYPH</name>
<keyword evidence="5 8" id="KW-0812">Transmembrane</keyword>
<dbReference type="Proteomes" id="UP000199598">
    <property type="component" value="Unassembled WGS sequence"/>
</dbReference>
<evidence type="ECO:0000313" key="9">
    <source>
        <dbReference type="EMBL" id="SFJ90073.1"/>
    </source>
</evidence>
<feature type="transmembrane region" description="Helical" evidence="8">
    <location>
        <begin position="65"/>
        <end position="85"/>
    </location>
</feature>
<reference evidence="9 10" key="1">
    <citation type="submission" date="2016-10" db="EMBL/GenBank/DDBJ databases">
        <authorList>
            <person name="Varghese N."/>
            <person name="Submissions S."/>
        </authorList>
    </citation>
    <scope>NUCLEOTIDE SEQUENCE [LARGE SCALE GENOMIC DNA]</scope>
    <source>
        <strain evidence="9 10">DSM 16392</strain>
    </source>
</reference>
<comment type="caution">
    <text evidence="9">The sequence shown here is derived from an EMBL/GenBank/DDBJ whole genome shotgun (WGS) entry which is preliminary data.</text>
</comment>
<feature type="transmembrane region" description="Helical" evidence="8">
    <location>
        <begin position="239"/>
        <end position="257"/>
    </location>
</feature>
<accession>A0A1I3V5A7</accession>
<dbReference type="EMBL" id="FOSK01000001">
    <property type="protein sequence ID" value="SFJ90073.1"/>
    <property type="molecule type" value="Genomic_DNA"/>
</dbReference>
<keyword evidence="3" id="KW-0813">Transport</keyword>
<keyword evidence="7 8" id="KW-0472">Membrane</keyword>
<evidence type="ECO:0000256" key="2">
    <source>
        <dbReference type="ARBA" id="ARBA00010145"/>
    </source>
</evidence>
<keyword evidence="6 8" id="KW-1133">Transmembrane helix</keyword>
<feature type="transmembrane region" description="Helical" evidence="8">
    <location>
        <begin position="97"/>
        <end position="120"/>
    </location>
</feature>
<feature type="transmembrane region" description="Helical" evidence="8">
    <location>
        <begin position="35"/>
        <end position="53"/>
    </location>
</feature>
<dbReference type="PANTHER" id="PTHR36838:SF3">
    <property type="entry name" value="TRANSPORTER AUXIN EFFLUX CARRIER EC FAMILY"/>
    <property type="match status" value="1"/>
</dbReference>
<evidence type="ECO:0000256" key="8">
    <source>
        <dbReference type="SAM" id="Phobius"/>
    </source>
</evidence>
<feature type="transmembrane region" description="Helical" evidence="8">
    <location>
        <begin position="168"/>
        <end position="189"/>
    </location>
</feature>
<evidence type="ECO:0000256" key="1">
    <source>
        <dbReference type="ARBA" id="ARBA00004651"/>
    </source>
</evidence>
<feature type="transmembrane region" description="Helical" evidence="8">
    <location>
        <begin position="263"/>
        <end position="282"/>
    </location>
</feature>
<evidence type="ECO:0008006" key="11">
    <source>
        <dbReference type="Google" id="ProtNLM"/>
    </source>
</evidence>
<evidence type="ECO:0000256" key="4">
    <source>
        <dbReference type="ARBA" id="ARBA00022475"/>
    </source>
</evidence>
<proteinExistence type="inferred from homology"/>
<feature type="transmembrane region" description="Helical" evidence="8">
    <location>
        <begin position="294"/>
        <end position="314"/>
    </location>
</feature>
<feature type="transmembrane region" description="Helical" evidence="8">
    <location>
        <begin position="6"/>
        <end position="28"/>
    </location>
</feature>
<keyword evidence="4" id="KW-1003">Cell membrane</keyword>
<dbReference type="PANTHER" id="PTHR36838">
    <property type="entry name" value="AUXIN EFFLUX CARRIER FAMILY PROTEIN"/>
    <property type="match status" value="1"/>
</dbReference>
<evidence type="ECO:0000313" key="10">
    <source>
        <dbReference type="Proteomes" id="UP000199598"/>
    </source>
</evidence>
<gene>
    <name evidence="9" type="ORF">SAMN04488518_101189</name>
</gene>
<dbReference type="Pfam" id="PF03547">
    <property type="entry name" value="Mem_trans"/>
    <property type="match status" value="1"/>
</dbReference>
<feature type="transmembrane region" description="Helical" evidence="8">
    <location>
        <begin position="209"/>
        <end position="227"/>
    </location>
</feature>
<organism evidence="9 10">
    <name type="scientific">Pseudovibrio ascidiaceicola</name>
    <dbReference type="NCBI Taxonomy" id="285279"/>
    <lineage>
        <taxon>Bacteria</taxon>
        <taxon>Pseudomonadati</taxon>
        <taxon>Pseudomonadota</taxon>
        <taxon>Alphaproteobacteria</taxon>
        <taxon>Hyphomicrobiales</taxon>
        <taxon>Stappiaceae</taxon>
        <taxon>Pseudovibrio</taxon>
    </lineage>
</organism>
<dbReference type="InterPro" id="IPR004776">
    <property type="entry name" value="Mem_transp_PIN-like"/>
</dbReference>
<evidence type="ECO:0000256" key="6">
    <source>
        <dbReference type="ARBA" id="ARBA00022989"/>
    </source>
</evidence>
<dbReference type="Gene3D" id="1.20.1530.20">
    <property type="match status" value="1"/>
</dbReference>
<comment type="subcellular location">
    <subcellularLocation>
        <location evidence="1">Cell membrane</location>
        <topology evidence="1">Multi-pass membrane protein</topology>
    </subcellularLocation>
</comment>
<protein>
    <recommendedName>
        <fullName evidence="11">Transporter YfdV</fullName>
    </recommendedName>
</protein>
<sequence length="320" mass="33891">MLFSTLQVVFPIFATVGVGYGFGYAGLLSKQVGDNLSTFCITVLIPVLIFRTLATSDLAGLSPWALWGTYYTALATSAVLGGYMVRKVFGREARAACIGGFSAAFSNMSLVGIPVITSAFGQEALVPISLIISVHAPSVTLVFVLAMERAVVVDGYQEARPFKDVMHSLFTTLIKSPLVIAILLGVGWNFSGYELPVLLDGVLHPLAKAASPVALFSVGMTLLNYGVRGNIAIGSVLSLLKIVLMPALVLALGVYVFPLSPLWVAVATLAAACPTGVVAYLYASQFGTGHAMSANSISLTTIFSIITMSFWLWILNFLGY</sequence>
<comment type="similarity">
    <text evidence="2">Belongs to the auxin efflux carrier (TC 2.A.69) family.</text>
</comment>
<feature type="transmembrane region" description="Helical" evidence="8">
    <location>
        <begin position="126"/>
        <end position="147"/>
    </location>
</feature>
<evidence type="ECO:0000256" key="7">
    <source>
        <dbReference type="ARBA" id="ARBA00023136"/>
    </source>
</evidence>
<evidence type="ECO:0000256" key="5">
    <source>
        <dbReference type="ARBA" id="ARBA00022692"/>
    </source>
</evidence>
<evidence type="ECO:0000256" key="3">
    <source>
        <dbReference type="ARBA" id="ARBA00022448"/>
    </source>
</evidence>
<dbReference type="RefSeq" id="WP_093516977.1">
    <property type="nucleotide sequence ID" value="NZ_FOSK01000001.1"/>
</dbReference>
<dbReference type="InterPro" id="IPR038770">
    <property type="entry name" value="Na+/solute_symporter_sf"/>
</dbReference>